<dbReference type="Gene3D" id="3.30.70.270">
    <property type="match status" value="1"/>
</dbReference>
<evidence type="ECO:0000259" key="4">
    <source>
        <dbReference type="PROSITE" id="PS50887"/>
    </source>
</evidence>
<comment type="caution">
    <text evidence="5">The sequence shown here is derived from an EMBL/GenBank/DDBJ whole genome shotgun (WGS) entry which is preliminary data.</text>
</comment>
<dbReference type="InterPro" id="IPR029787">
    <property type="entry name" value="Nucleotide_cyclase"/>
</dbReference>
<dbReference type="CDD" id="cd00130">
    <property type="entry name" value="PAS"/>
    <property type="match status" value="1"/>
</dbReference>
<evidence type="ECO:0000259" key="3">
    <source>
        <dbReference type="PROSITE" id="PS50883"/>
    </source>
</evidence>
<dbReference type="PROSITE" id="PS50883">
    <property type="entry name" value="EAL"/>
    <property type="match status" value="1"/>
</dbReference>
<feature type="domain" description="PAC" evidence="2">
    <location>
        <begin position="253"/>
        <end position="319"/>
    </location>
</feature>
<dbReference type="SUPFAM" id="SSF141868">
    <property type="entry name" value="EAL domain-like"/>
    <property type="match status" value="1"/>
</dbReference>
<dbReference type="InterPro" id="IPR043128">
    <property type="entry name" value="Rev_trsase/Diguanyl_cyclase"/>
</dbReference>
<evidence type="ECO:0000313" key="5">
    <source>
        <dbReference type="EMBL" id="MBP5858909.1"/>
    </source>
</evidence>
<dbReference type="PANTHER" id="PTHR44757:SF2">
    <property type="entry name" value="BIOFILM ARCHITECTURE MAINTENANCE PROTEIN MBAA"/>
    <property type="match status" value="1"/>
</dbReference>
<evidence type="ECO:0000313" key="6">
    <source>
        <dbReference type="Proteomes" id="UP000672602"/>
    </source>
</evidence>
<dbReference type="NCBIfam" id="TIGR00254">
    <property type="entry name" value="GGDEF"/>
    <property type="match status" value="1"/>
</dbReference>
<dbReference type="RefSeq" id="WP_210683499.1">
    <property type="nucleotide sequence ID" value="NZ_JAGMWN010000012.1"/>
</dbReference>
<dbReference type="Proteomes" id="UP000672602">
    <property type="component" value="Unassembled WGS sequence"/>
</dbReference>
<dbReference type="PANTHER" id="PTHR44757">
    <property type="entry name" value="DIGUANYLATE CYCLASE DGCP"/>
    <property type="match status" value="1"/>
</dbReference>
<dbReference type="InterPro" id="IPR035919">
    <property type="entry name" value="EAL_sf"/>
</dbReference>
<dbReference type="InterPro" id="IPR000160">
    <property type="entry name" value="GGDEF_dom"/>
</dbReference>
<dbReference type="PROSITE" id="PS50887">
    <property type="entry name" value="GGDEF"/>
    <property type="match status" value="1"/>
</dbReference>
<dbReference type="SUPFAM" id="SSF55785">
    <property type="entry name" value="PYP-like sensor domain (PAS domain)"/>
    <property type="match status" value="2"/>
</dbReference>
<feature type="domain" description="PAS" evidence="1">
    <location>
        <begin position="177"/>
        <end position="249"/>
    </location>
</feature>
<dbReference type="CDD" id="cd01949">
    <property type="entry name" value="GGDEF"/>
    <property type="match status" value="1"/>
</dbReference>
<name>A0A8J7S8N2_9PROT</name>
<dbReference type="Pfam" id="PF12860">
    <property type="entry name" value="PAS_7"/>
    <property type="match status" value="1"/>
</dbReference>
<dbReference type="EMBL" id="JAGMWN010000012">
    <property type="protein sequence ID" value="MBP5858909.1"/>
    <property type="molecule type" value="Genomic_DNA"/>
</dbReference>
<sequence>MAIGPSDTMFAAMLAAAALLGGVVGMFLARRRGDRGVPDNADAPQSGDPRVLQDALDHMEEGIAVVDRDLRLVAWNLGYRHVLGLPRGLLTPGEPIETAIRHCFDSGILAADDEGVDAAVDRLIANMRDPTADPEICRTTNDRLIAITRVPLPDGGTINRYADVTERVRMEEALRLSEERYALAAQASSEGIWDWDIVRGRAYYSTRWLSLLGLSAADIAGTPADWIDRVHPRDRDTLKIALDAYLDGESDRFAEEVRMKHADGDTLWVSVTGAAVWRDETGAEATGPIPARRGARPERLVGSLTDITKRKRAEERLIHDALYDSVTGLPNRALFLDRIEQRLHHWIARDRAGEPNKGFAVLFLDLDRFKVVNDSLGHDVGDELLIDVARRLEGAAKPEDSLARLSGDEFGVLLPEIGDEADAIECAHWLQADLSAAFHLRDREIFTTVCIGIAMPQSGFRAAEDMLRAADIAMYRAKDKGHSSCIVFDPSMQSMAISQLQLESDLRRAVERDEILMLYQPIVALDSGRIAGFETLARWNHPERGLVQPADFIPLAEDNGLIASIGAQALRKSVKQMRVWMDELGHLAPDSISVNLSGRQLQEPDLVRDLEVMLARAGVPGSRLKLEVTESMIMRNPEATSRTLMELKDLGIALSIDDFGTGYSSLSYLHRFPFDTLKIDRSFVTAMTERSENAEILRTISLLAHTLGKDVIAEGVERAEQLEGLAAIGCEFAQGFHFSRPLDAQAASTLMRTGGSWDIPGQAADTD</sequence>
<evidence type="ECO:0000259" key="1">
    <source>
        <dbReference type="PROSITE" id="PS50112"/>
    </source>
</evidence>
<gene>
    <name evidence="5" type="ORF">KAJ83_17955</name>
</gene>
<dbReference type="InterPro" id="IPR001633">
    <property type="entry name" value="EAL_dom"/>
</dbReference>
<dbReference type="PROSITE" id="PS50113">
    <property type="entry name" value="PAC"/>
    <property type="match status" value="1"/>
</dbReference>
<dbReference type="PROSITE" id="PS50112">
    <property type="entry name" value="PAS"/>
    <property type="match status" value="1"/>
</dbReference>
<keyword evidence="6" id="KW-1185">Reference proteome</keyword>
<dbReference type="SMART" id="SM00091">
    <property type="entry name" value="PAS"/>
    <property type="match status" value="2"/>
</dbReference>
<dbReference type="Pfam" id="PF08447">
    <property type="entry name" value="PAS_3"/>
    <property type="match status" value="1"/>
</dbReference>
<feature type="domain" description="GGDEF" evidence="4">
    <location>
        <begin position="357"/>
        <end position="490"/>
    </location>
</feature>
<feature type="domain" description="EAL" evidence="3">
    <location>
        <begin position="499"/>
        <end position="755"/>
    </location>
</feature>
<organism evidence="5 6">
    <name type="scientific">Marivibrio halodurans</name>
    <dbReference type="NCBI Taxonomy" id="2039722"/>
    <lineage>
        <taxon>Bacteria</taxon>
        <taxon>Pseudomonadati</taxon>
        <taxon>Pseudomonadota</taxon>
        <taxon>Alphaproteobacteria</taxon>
        <taxon>Rhodospirillales</taxon>
        <taxon>Rhodospirillaceae</taxon>
        <taxon>Marivibrio</taxon>
    </lineage>
</organism>
<dbReference type="NCBIfam" id="TIGR00229">
    <property type="entry name" value="sensory_box"/>
    <property type="match status" value="1"/>
</dbReference>
<dbReference type="Gene3D" id="3.20.20.450">
    <property type="entry name" value="EAL domain"/>
    <property type="match status" value="1"/>
</dbReference>
<reference evidence="5" key="1">
    <citation type="submission" date="2021-04" db="EMBL/GenBank/DDBJ databases">
        <authorList>
            <person name="Zhang D.-C."/>
        </authorList>
    </citation>
    <scope>NUCLEOTIDE SEQUENCE</scope>
    <source>
        <strain evidence="5">CGMCC 1.15697</strain>
    </source>
</reference>
<proteinExistence type="predicted"/>
<protein>
    <submittedName>
        <fullName evidence="5">EAL domain-containing protein</fullName>
    </submittedName>
</protein>
<dbReference type="InterPro" id="IPR035965">
    <property type="entry name" value="PAS-like_dom_sf"/>
</dbReference>
<dbReference type="Gene3D" id="3.30.450.20">
    <property type="entry name" value="PAS domain"/>
    <property type="match status" value="2"/>
</dbReference>
<dbReference type="SUPFAM" id="SSF55073">
    <property type="entry name" value="Nucleotide cyclase"/>
    <property type="match status" value="1"/>
</dbReference>
<dbReference type="Pfam" id="PF00563">
    <property type="entry name" value="EAL"/>
    <property type="match status" value="1"/>
</dbReference>
<dbReference type="SMART" id="SM00052">
    <property type="entry name" value="EAL"/>
    <property type="match status" value="1"/>
</dbReference>
<dbReference type="Pfam" id="PF00990">
    <property type="entry name" value="GGDEF"/>
    <property type="match status" value="1"/>
</dbReference>
<dbReference type="SMART" id="SM00267">
    <property type="entry name" value="GGDEF"/>
    <property type="match status" value="1"/>
</dbReference>
<dbReference type="AlphaFoldDB" id="A0A8J7S8N2"/>
<dbReference type="InterPro" id="IPR000700">
    <property type="entry name" value="PAS-assoc_C"/>
</dbReference>
<dbReference type="InterPro" id="IPR052155">
    <property type="entry name" value="Biofilm_reg_signaling"/>
</dbReference>
<dbReference type="InterPro" id="IPR013655">
    <property type="entry name" value="PAS_fold_3"/>
</dbReference>
<dbReference type="InterPro" id="IPR000014">
    <property type="entry name" value="PAS"/>
</dbReference>
<dbReference type="CDD" id="cd01948">
    <property type="entry name" value="EAL"/>
    <property type="match status" value="1"/>
</dbReference>
<evidence type="ECO:0000259" key="2">
    <source>
        <dbReference type="PROSITE" id="PS50113"/>
    </source>
</evidence>
<accession>A0A8J7S8N2</accession>